<reference evidence="1" key="1">
    <citation type="submission" date="2019-04" db="EMBL/GenBank/DDBJ databases">
        <title>Friends and foes A comparative genomics study of 23 Aspergillus species from section Flavi.</title>
        <authorList>
            <consortium name="DOE Joint Genome Institute"/>
            <person name="Kjaerbolling I."/>
            <person name="Vesth T."/>
            <person name="Frisvad J.C."/>
            <person name="Nybo J.L."/>
            <person name="Theobald S."/>
            <person name="Kildgaard S."/>
            <person name="Isbrandt T."/>
            <person name="Kuo A."/>
            <person name="Sato A."/>
            <person name="Lyhne E.K."/>
            <person name="Kogle M.E."/>
            <person name="Wiebenga A."/>
            <person name="Kun R.S."/>
            <person name="Lubbers R.J."/>
            <person name="Makela M.R."/>
            <person name="Barry K."/>
            <person name="Chovatia M."/>
            <person name="Clum A."/>
            <person name="Daum C."/>
            <person name="Haridas S."/>
            <person name="He G."/>
            <person name="LaButti K."/>
            <person name="Lipzen A."/>
            <person name="Mondo S."/>
            <person name="Riley R."/>
            <person name="Salamov A."/>
            <person name="Simmons B.A."/>
            <person name="Magnuson J.K."/>
            <person name="Henrissat B."/>
            <person name="Mortensen U.H."/>
            <person name="Larsen T.O."/>
            <person name="Devries R.P."/>
            <person name="Grigoriev I.V."/>
            <person name="Machida M."/>
            <person name="Baker S.E."/>
            <person name="Andersen M.R."/>
        </authorList>
    </citation>
    <scope>NUCLEOTIDE SEQUENCE</scope>
    <source>
        <strain evidence="1">CBS 117612</strain>
    </source>
</reference>
<gene>
    <name evidence="1" type="ORF">BDV24DRAFT_138657</name>
</gene>
<proteinExistence type="predicted"/>
<evidence type="ECO:0000313" key="1">
    <source>
        <dbReference type="EMBL" id="KAE8338210.1"/>
    </source>
</evidence>
<organism evidence="1">
    <name type="scientific">Aspergillus arachidicola</name>
    <dbReference type="NCBI Taxonomy" id="656916"/>
    <lineage>
        <taxon>Eukaryota</taxon>
        <taxon>Fungi</taxon>
        <taxon>Dikarya</taxon>
        <taxon>Ascomycota</taxon>
        <taxon>Pezizomycotina</taxon>
        <taxon>Eurotiomycetes</taxon>
        <taxon>Eurotiomycetidae</taxon>
        <taxon>Eurotiales</taxon>
        <taxon>Aspergillaceae</taxon>
        <taxon>Aspergillus</taxon>
        <taxon>Aspergillus subgen. Circumdati</taxon>
    </lineage>
</organism>
<dbReference type="AlphaFoldDB" id="A0A5N6Y386"/>
<dbReference type="EMBL" id="ML737170">
    <property type="protein sequence ID" value="KAE8338210.1"/>
    <property type="molecule type" value="Genomic_DNA"/>
</dbReference>
<accession>A0A5N6Y386</accession>
<name>A0A5N6Y386_9EURO</name>
<sequence>MLNMIESVAFLSFSFLFPCDILFSCLVGRNGQEQKRFCVDMLIPHINCYCRLFCKFYFLFPYILLCALRQHTSGKC</sequence>
<dbReference type="Proteomes" id="UP000325558">
    <property type="component" value="Unassembled WGS sequence"/>
</dbReference>
<protein>
    <submittedName>
        <fullName evidence="1">Uncharacterized protein</fullName>
    </submittedName>
</protein>